<protein>
    <submittedName>
        <fullName evidence="2">Uncharacterized protein</fullName>
    </submittedName>
</protein>
<dbReference type="EMBL" id="CAKKMG010000050">
    <property type="protein sequence ID" value="CAH0256717.1"/>
    <property type="molecule type" value="Genomic_DNA"/>
</dbReference>
<sequence length="34" mass="3803">MARVGKPTLSCCIDHLILNPKPSAYNARMEETNE</sequence>
<dbReference type="Proteomes" id="UP000185829">
    <property type="component" value="Unassembled WGS sequence"/>
</dbReference>
<gene>
    <name evidence="2" type="ORF">SAMN05878482_10264</name>
    <name evidence="1" type="ORF">SRABI133_03281</name>
</gene>
<dbReference type="AlphaFoldDB" id="A0A9X8R6P1"/>
<evidence type="ECO:0000313" key="1">
    <source>
        <dbReference type="EMBL" id="CAH0256717.1"/>
    </source>
</evidence>
<comment type="caution">
    <text evidence="2">The sequence shown here is derived from an EMBL/GenBank/DDBJ whole genome shotgun (WGS) entry which is preliminary data.</text>
</comment>
<reference evidence="1" key="2">
    <citation type="submission" date="2021-11" db="EMBL/GenBank/DDBJ databases">
        <authorList>
            <person name="Bulgarelli D."/>
        </authorList>
    </citation>
    <scope>NUCLEOTIDE SEQUENCE</scope>
    <source>
        <strain evidence="1">Bi133</strain>
    </source>
</reference>
<accession>A0A9X8R6P1</accession>
<reference evidence="2 3" key="1">
    <citation type="submission" date="2017-01" db="EMBL/GenBank/DDBJ databases">
        <authorList>
            <person name="Varghese N."/>
            <person name="Submissions S."/>
        </authorList>
    </citation>
    <scope>NUCLEOTIDE SEQUENCE [LARGE SCALE GENOMIC DNA]</scope>
    <source>
        <strain evidence="2 3">RUG2-6</strain>
    </source>
</reference>
<proteinExistence type="predicted"/>
<name>A0A9X8R6P1_9BACI</name>
<evidence type="ECO:0000313" key="3">
    <source>
        <dbReference type="Proteomes" id="UP000185829"/>
    </source>
</evidence>
<organism evidence="2 3">
    <name type="scientific">Peribacillus simplex</name>
    <dbReference type="NCBI Taxonomy" id="1478"/>
    <lineage>
        <taxon>Bacteria</taxon>
        <taxon>Bacillati</taxon>
        <taxon>Bacillota</taxon>
        <taxon>Bacilli</taxon>
        <taxon>Bacillales</taxon>
        <taxon>Bacillaceae</taxon>
        <taxon>Peribacillus</taxon>
    </lineage>
</organism>
<dbReference type="EMBL" id="FTMX01000002">
    <property type="protein sequence ID" value="SIQ72003.1"/>
    <property type="molecule type" value="Genomic_DNA"/>
</dbReference>
<dbReference type="Proteomes" id="UP000789326">
    <property type="component" value="Unassembled WGS sequence"/>
</dbReference>
<evidence type="ECO:0000313" key="2">
    <source>
        <dbReference type="EMBL" id="SIQ72003.1"/>
    </source>
</evidence>